<dbReference type="AlphaFoldDB" id="A0A1L7CXE2"/>
<evidence type="ECO:0000313" key="1">
    <source>
        <dbReference type="EMBL" id="APT90490.1"/>
    </source>
</evidence>
<organism evidence="1 2">
    <name type="scientific">Corynebacterium sphenisci DSM 44792</name>
    <dbReference type="NCBI Taxonomy" id="1437874"/>
    <lineage>
        <taxon>Bacteria</taxon>
        <taxon>Bacillati</taxon>
        <taxon>Actinomycetota</taxon>
        <taxon>Actinomycetes</taxon>
        <taxon>Mycobacteriales</taxon>
        <taxon>Corynebacteriaceae</taxon>
        <taxon>Corynebacterium</taxon>
    </lineage>
</organism>
<dbReference type="Proteomes" id="UP000185469">
    <property type="component" value="Chromosome"/>
</dbReference>
<dbReference type="RefSeq" id="WP_075691742.1">
    <property type="nucleotide sequence ID" value="NZ_CP009248.1"/>
</dbReference>
<proteinExistence type="predicted"/>
<dbReference type="EMBL" id="CP009248">
    <property type="protein sequence ID" value="APT90490.1"/>
    <property type="molecule type" value="Genomic_DNA"/>
</dbReference>
<evidence type="ECO:0000313" key="2">
    <source>
        <dbReference type="Proteomes" id="UP000185469"/>
    </source>
</evidence>
<dbReference type="STRING" id="1437874.CSPHI_04935"/>
<name>A0A1L7CXE2_9CORY</name>
<dbReference type="KEGG" id="csph:CSPHI_04935"/>
<sequence>MSTPHPEGWAPTATGRAAAQSLIDRVAGALAGRGASCGHCCAGECGDPQCPVVAAGWRGCPDCADHLRRLALGLLVEGLLAIPGEEPPPCG</sequence>
<keyword evidence="2" id="KW-1185">Reference proteome</keyword>
<reference evidence="1 2" key="1">
    <citation type="submission" date="2014-08" db="EMBL/GenBank/DDBJ databases">
        <title>Complete genome sequence of Corynebacterium sphenisci CECT 5990(T) (=DSM 44792(T)), isolated from healthy wild penguins.</title>
        <authorList>
            <person name="Ruckert C."/>
            <person name="Albersmeier A."/>
            <person name="Winkler A."/>
            <person name="Kalinowski J."/>
        </authorList>
    </citation>
    <scope>NUCLEOTIDE SEQUENCE [LARGE SCALE GENOMIC DNA]</scope>
    <source>
        <strain evidence="1 2">DSM 44792</strain>
    </source>
</reference>
<protein>
    <submittedName>
        <fullName evidence="1">Uncharacterized protein</fullName>
    </submittedName>
</protein>
<gene>
    <name evidence="1" type="ORF">CSPHI_04935</name>
</gene>
<accession>A0A1L7CXE2</accession>